<evidence type="ECO:0000313" key="2">
    <source>
        <dbReference type="EMBL" id="MPC39121.1"/>
    </source>
</evidence>
<proteinExistence type="predicted"/>
<dbReference type="Proteomes" id="UP000324222">
    <property type="component" value="Unassembled WGS sequence"/>
</dbReference>
<keyword evidence="3" id="KW-1185">Reference proteome</keyword>
<protein>
    <submittedName>
        <fullName evidence="2">Uncharacterized protein</fullName>
    </submittedName>
</protein>
<feature type="compositionally biased region" description="Basic residues" evidence="1">
    <location>
        <begin position="70"/>
        <end position="81"/>
    </location>
</feature>
<name>A0A5B7EWH7_PORTR</name>
<sequence>MALPLLACVHKVGGNNGISLLANPPAHTALSPTPPSAAHAGKEGRKEGTKEGRKLASTKSIDAGSGWQRARPKRKHFVPQQ</sequence>
<accession>A0A5B7EWH7</accession>
<gene>
    <name evidence="2" type="ORF">E2C01_032642</name>
</gene>
<dbReference type="EMBL" id="VSRR010004264">
    <property type="protein sequence ID" value="MPC39121.1"/>
    <property type="molecule type" value="Genomic_DNA"/>
</dbReference>
<dbReference type="AlphaFoldDB" id="A0A5B7EWH7"/>
<evidence type="ECO:0000256" key="1">
    <source>
        <dbReference type="SAM" id="MobiDB-lite"/>
    </source>
</evidence>
<feature type="region of interest" description="Disordered" evidence="1">
    <location>
        <begin position="16"/>
        <end position="81"/>
    </location>
</feature>
<evidence type="ECO:0000313" key="3">
    <source>
        <dbReference type="Proteomes" id="UP000324222"/>
    </source>
</evidence>
<feature type="compositionally biased region" description="Basic and acidic residues" evidence="1">
    <location>
        <begin position="40"/>
        <end position="54"/>
    </location>
</feature>
<comment type="caution">
    <text evidence="2">The sequence shown here is derived from an EMBL/GenBank/DDBJ whole genome shotgun (WGS) entry which is preliminary data.</text>
</comment>
<organism evidence="2 3">
    <name type="scientific">Portunus trituberculatus</name>
    <name type="common">Swimming crab</name>
    <name type="synonym">Neptunus trituberculatus</name>
    <dbReference type="NCBI Taxonomy" id="210409"/>
    <lineage>
        <taxon>Eukaryota</taxon>
        <taxon>Metazoa</taxon>
        <taxon>Ecdysozoa</taxon>
        <taxon>Arthropoda</taxon>
        <taxon>Crustacea</taxon>
        <taxon>Multicrustacea</taxon>
        <taxon>Malacostraca</taxon>
        <taxon>Eumalacostraca</taxon>
        <taxon>Eucarida</taxon>
        <taxon>Decapoda</taxon>
        <taxon>Pleocyemata</taxon>
        <taxon>Brachyura</taxon>
        <taxon>Eubrachyura</taxon>
        <taxon>Portunoidea</taxon>
        <taxon>Portunidae</taxon>
        <taxon>Portuninae</taxon>
        <taxon>Portunus</taxon>
    </lineage>
</organism>
<reference evidence="2 3" key="1">
    <citation type="submission" date="2019-05" db="EMBL/GenBank/DDBJ databases">
        <title>Another draft genome of Portunus trituberculatus and its Hox gene families provides insights of decapod evolution.</title>
        <authorList>
            <person name="Jeong J.-H."/>
            <person name="Song I."/>
            <person name="Kim S."/>
            <person name="Choi T."/>
            <person name="Kim D."/>
            <person name="Ryu S."/>
            <person name="Kim W."/>
        </authorList>
    </citation>
    <scope>NUCLEOTIDE SEQUENCE [LARGE SCALE GENOMIC DNA]</scope>
    <source>
        <tissue evidence="2">Muscle</tissue>
    </source>
</reference>